<keyword evidence="5" id="KW-0560">Oxidoreductase</keyword>
<gene>
    <name evidence="8" type="ORF">HU830_08520</name>
</gene>
<dbReference type="GO" id="GO:0008270">
    <property type="term" value="F:zinc ion binding"/>
    <property type="evidence" value="ECO:0007669"/>
    <property type="project" value="InterPro"/>
</dbReference>
<dbReference type="InterPro" id="IPR013154">
    <property type="entry name" value="ADH-like_N"/>
</dbReference>
<evidence type="ECO:0000313" key="8">
    <source>
        <dbReference type="EMBL" id="NVY97162.1"/>
    </source>
</evidence>
<evidence type="ECO:0000256" key="6">
    <source>
        <dbReference type="RuleBase" id="RU361277"/>
    </source>
</evidence>
<dbReference type="SUPFAM" id="SSF51735">
    <property type="entry name" value="NAD(P)-binding Rossmann-fold domains"/>
    <property type="match status" value="1"/>
</dbReference>
<sequence>MKAAVWHQAYDVRIEDVELKAHQETDVVVRVAWAGICGSDLHEYQEGPIFIPVDQPDPLTGGQAPLTLGHEFSGVVAQVGSQVTDFKVGDHVAINPTITHHQVPDNVDVYDGYNFLGLGCDGGLAEFVNVPASNLYALPQDFPLRLAATIEPTAVAVQAIKEGGLRFGQTVAIFGAGPIGVLIAAAAKAAGATKIIAIDLSEVRLQKALELGATDVIKSDQVDALKELRRLVPAGIDVSFEVAGVQATFDQAIRATRPRGKVVVVAIYGHSIDFNPMALTNSGVQLTSTIAYSNESFKQTVALVSQGQINTEAVITKEIALDDLVTDGLEALTNDKSQAKILVRLSGS</sequence>
<dbReference type="Pfam" id="PF08240">
    <property type="entry name" value="ADH_N"/>
    <property type="match status" value="1"/>
</dbReference>
<feature type="domain" description="Enoyl reductase (ER)" evidence="7">
    <location>
        <begin position="7"/>
        <end position="343"/>
    </location>
</feature>
<accession>A0A850R8V5</accession>
<dbReference type="AlphaFoldDB" id="A0A850R8V5"/>
<evidence type="ECO:0000313" key="9">
    <source>
        <dbReference type="Proteomes" id="UP000563523"/>
    </source>
</evidence>
<dbReference type="SUPFAM" id="SSF50129">
    <property type="entry name" value="GroES-like"/>
    <property type="match status" value="1"/>
</dbReference>
<reference evidence="8 9" key="1">
    <citation type="submission" date="2020-06" db="EMBL/GenBank/DDBJ databases">
        <authorList>
            <person name="Kang J."/>
        </authorList>
    </citation>
    <scope>NUCLEOTIDE SEQUENCE [LARGE SCALE GENOMIC DNA]</scope>
    <source>
        <strain evidence="8 9">DCY120</strain>
    </source>
</reference>
<evidence type="ECO:0000256" key="3">
    <source>
        <dbReference type="ARBA" id="ARBA00022723"/>
    </source>
</evidence>
<dbReference type="GO" id="GO:0016491">
    <property type="term" value="F:oxidoreductase activity"/>
    <property type="evidence" value="ECO:0007669"/>
    <property type="project" value="UniProtKB-KW"/>
</dbReference>
<dbReference type="InterPro" id="IPR011032">
    <property type="entry name" value="GroES-like_sf"/>
</dbReference>
<dbReference type="PROSITE" id="PS00059">
    <property type="entry name" value="ADH_ZINC"/>
    <property type="match status" value="1"/>
</dbReference>
<organism evidence="8 9">
    <name type="scientific">Bombilactobacillus apium</name>
    <dbReference type="NCBI Taxonomy" id="2675299"/>
    <lineage>
        <taxon>Bacteria</taxon>
        <taxon>Bacillati</taxon>
        <taxon>Bacillota</taxon>
        <taxon>Bacilli</taxon>
        <taxon>Lactobacillales</taxon>
        <taxon>Lactobacillaceae</taxon>
        <taxon>Bombilactobacillus</taxon>
    </lineage>
</organism>
<evidence type="ECO:0000256" key="4">
    <source>
        <dbReference type="ARBA" id="ARBA00022833"/>
    </source>
</evidence>
<protein>
    <submittedName>
        <fullName evidence="8">2,3-butanediol dehydrogenase</fullName>
    </submittedName>
</protein>
<keyword evidence="9" id="KW-1185">Reference proteome</keyword>
<dbReference type="PANTHER" id="PTHR43161:SF26">
    <property type="entry name" value="GALACTITOL 1-PHOSPHATE 5-DEHYDROGENASE"/>
    <property type="match status" value="1"/>
</dbReference>
<dbReference type="InterPro" id="IPR013149">
    <property type="entry name" value="ADH-like_C"/>
</dbReference>
<comment type="cofactor">
    <cofactor evidence="1 6">
        <name>Zn(2+)</name>
        <dbReference type="ChEBI" id="CHEBI:29105"/>
    </cofactor>
</comment>
<keyword evidence="3 6" id="KW-0479">Metal-binding</keyword>
<dbReference type="EMBL" id="JABZEC010000011">
    <property type="protein sequence ID" value="NVY97162.1"/>
    <property type="molecule type" value="Genomic_DNA"/>
</dbReference>
<name>A0A850R8V5_9LACO</name>
<dbReference type="CDD" id="cd08233">
    <property type="entry name" value="butanediol_DH_like"/>
    <property type="match status" value="1"/>
</dbReference>
<dbReference type="Gene3D" id="3.40.50.720">
    <property type="entry name" value="NAD(P)-binding Rossmann-like Domain"/>
    <property type="match status" value="1"/>
</dbReference>
<dbReference type="PANTHER" id="PTHR43161">
    <property type="entry name" value="SORBITOL DEHYDROGENASE"/>
    <property type="match status" value="1"/>
</dbReference>
<dbReference type="Gene3D" id="3.90.180.10">
    <property type="entry name" value="Medium-chain alcohol dehydrogenases, catalytic domain"/>
    <property type="match status" value="1"/>
</dbReference>
<dbReference type="Pfam" id="PF00107">
    <property type="entry name" value="ADH_zinc_N"/>
    <property type="match status" value="1"/>
</dbReference>
<evidence type="ECO:0000259" key="7">
    <source>
        <dbReference type="SMART" id="SM00829"/>
    </source>
</evidence>
<proteinExistence type="inferred from homology"/>
<dbReference type="RefSeq" id="WP_176943326.1">
    <property type="nucleotide sequence ID" value="NZ_JABZEC010000011.1"/>
</dbReference>
<evidence type="ECO:0000256" key="5">
    <source>
        <dbReference type="ARBA" id="ARBA00023002"/>
    </source>
</evidence>
<dbReference type="SMART" id="SM00829">
    <property type="entry name" value="PKS_ER"/>
    <property type="match status" value="1"/>
</dbReference>
<keyword evidence="4 6" id="KW-0862">Zinc</keyword>
<evidence type="ECO:0000256" key="2">
    <source>
        <dbReference type="ARBA" id="ARBA00008072"/>
    </source>
</evidence>
<evidence type="ECO:0000256" key="1">
    <source>
        <dbReference type="ARBA" id="ARBA00001947"/>
    </source>
</evidence>
<dbReference type="InterPro" id="IPR002328">
    <property type="entry name" value="ADH_Zn_CS"/>
</dbReference>
<dbReference type="InterPro" id="IPR036291">
    <property type="entry name" value="NAD(P)-bd_dom_sf"/>
</dbReference>
<dbReference type="Proteomes" id="UP000563523">
    <property type="component" value="Unassembled WGS sequence"/>
</dbReference>
<comment type="similarity">
    <text evidence="2 6">Belongs to the zinc-containing alcohol dehydrogenase family.</text>
</comment>
<dbReference type="InterPro" id="IPR020843">
    <property type="entry name" value="ER"/>
</dbReference>
<comment type="caution">
    <text evidence="8">The sequence shown here is derived from an EMBL/GenBank/DDBJ whole genome shotgun (WGS) entry which is preliminary data.</text>
</comment>